<evidence type="ECO:0000313" key="1">
    <source>
        <dbReference type="EMBL" id="CAG8845199.1"/>
    </source>
</evidence>
<name>A0ABN7X1M4_GIGMA</name>
<feature type="non-terminal residue" evidence="1">
    <location>
        <position position="51"/>
    </location>
</feature>
<accession>A0ABN7X1M4</accession>
<keyword evidence="2" id="KW-1185">Reference proteome</keyword>
<sequence length="51" mass="5363">GLKGINAALVTVVAPKSLNEAIAAARRVETGNYYGQHNAEVVKQVRVGSEL</sequence>
<evidence type="ECO:0000313" key="2">
    <source>
        <dbReference type="Proteomes" id="UP000789901"/>
    </source>
</evidence>
<organism evidence="1 2">
    <name type="scientific">Gigaspora margarita</name>
    <dbReference type="NCBI Taxonomy" id="4874"/>
    <lineage>
        <taxon>Eukaryota</taxon>
        <taxon>Fungi</taxon>
        <taxon>Fungi incertae sedis</taxon>
        <taxon>Mucoromycota</taxon>
        <taxon>Glomeromycotina</taxon>
        <taxon>Glomeromycetes</taxon>
        <taxon>Diversisporales</taxon>
        <taxon>Gigasporaceae</taxon>
        <taxon>Gigaspora</taxon>
    </lineage>
</organism>
<comment type="caution">
    <text evidence="1">The sequence shown here is derived from an EMBL/GenBank/DDBJ whole genome shotgun (WGS) entry which is preliminary data.</text>
</comment>
<feature type="non-terminal residue" evidence="1">
    <location>
        <position position="1"/>
    </location>
</feature>
<protein>
    <submittedName>
        <fullName evidence="1">26281_t:CDS:1</fullName>
    </submittedName>
</protein>
<dbReference type="Proteomes" id="UP000789901">
    <property type="component" value="Unassembled WGS sequence"/>
</dbReference>
<proteinExistence type="predicted"/>
<gene>
    <name evidence="1" type="ORF">GMARGA_LOCUS37506</name>
</gene>
<dbReference type="EMBL" id="CAJVQB010078598">
    <property type="protein sequence ID" value="CAG8845199.1"/>
    <property type="molecule type" value="Genomic_DNA"/>
</dbReference>
<reference evidence="1 2" key="1">
    <citation type="submission" date="2021-06" db="EMBL/GenBank/DDBJ databases">
        <authorList>
            <person name="Kallberg Y."/>
            <person name="Tangrot J."/>
            <person name="Rosling A."/>
        </authorList>
    </citation>
    <scope>NUCLEOTIDE SEQUENCE [LARGE SCALE GENOMIC DNA]</scope>
    <source>
        <strain evidence="1 2">120-4 pot B 10/14</strain>
    </source>
</reference>